<proteinExistence type="predicted"/>
<evidence type="ECO:0000313" key="1">
    <source>
        <dbReference type="EMBL" id="EFN79977.1"/>
    </source>
</evidence>
<protein>
    <submittedName>
        <fullName evidence="1">Uncharacterized protein</fullName>
    </submittedName>
</protein>
<gene>
    <name evidence="1" type="ORF">EAI_13293</name>
</gene>
<dbReference type="InParanoid" id="E2BWF1"/>
<name>E2BWF1_HARSA</name>
<sequence length="191" mass="21681">MATFYHYCSTDEKPKHGNCPAGADSWCEWRKAEAAGQLVNYKHPAPVIKPDIEKHLTSIYEDLSNEDLLTRCLGGHTQNSNESFNSTVWRIAPKHLNSGFKIVQIAAYLATGIFNEGYTAILLTMQLLEINIGQQCKMFADNYDAQRVTRGERRRSSTTKEARTARRLEQMQRNEFYEEAEGLQYGPGIAD</sequence>
<accession>E2BWF1</accession>
<dbReference type="EMBL" id="GL451124">
    <property type="protein sequence ID" value="EFN79977.1"/>
    <property type="molecule type" value="Genomic_DNA"/>
</dbReference>
<reference evidence="1 2" key="1">
    <citation type="journal article" date="2010" name="Science">
        <title>Genomic comparison of the ants Camponotus floridanus and Harpegnathos saltator.</title>
        <authorList>
            <person name="Bonasio R."/>
            <person name="Zhang G."/>
            <person name="Ye C."/>
            <person name="Mutti N.S."/>
            <person name="Fang X."/>
            <person name="Qin N."/>
            <person name="Donahue G."/>
            <person name="Yang P."/>
            <person name="Li Q."/>
            <person name="Li C."/>
            <person name="Zhang P."/>
            <person name="Huang Z."/>
            <person name="Berger S.L."/>
            <person name="Reinberg D."/>
            <person name="Wang J."/>
            <person name="Liebig J."/>
        </authorList>
    </citation>
    <scope>NUCLEOTIDE SEQUENCE [LARGE SCALE GENOMIC DNA]</scope>
    <source>
        <strain evidence="1 2">R22 G/1</strain>
    </source>
</reference>
<evidence type="ECO:0000313" key="2">
    <source>
        <dbReference type="Proteomes" id="UP000008237"/>
    </source>
</evidence>
<dbReference type="Proteomes" id="UP000008237">
    <property type="component" value="Unassembled WGS sequence"/>
</dbReference>
<dbReference type="OrthoDB" id="10060618at2759"/>
<keyword evidence="2" id="KW-1185">Reference proteome</keyword>
<organism evidence="2">
    <name type="scientific">Harpegnathos saltator</name>
    <name type="common">Jerdon's jumping ant</name>
    <dbReference type="NCBI Taxonomy" id="610380"/>
    <lineage>
        <taxon>Eukaryota</taxon>
        <taxon>Metazoa</taxon>
        <taxon>Ecdysozoa</taxon>
        <taxon>Arthropoda</taxon>
        <taxon>Hexapoda</taxon>
        <taxon>Insecta</taxon>
        <taxon>Pterygota</taxon>
        <taxon>Neoptera</taxon>
        <taxon>Endopterygota</taxon>
        <taxon>Hymenoptera</taxon>
        <taxon>Apocrita</taxon>
        <taxon>Aculeata</taxon>
        <taxon>Formicoidea</taxon>
        <taxon>Formicidae</taxon>
        <taxon>Ponerinae</taxon>
        <taxon>Ponerini</taxon>
        <taxon>Harpegnathos</taxon>
    </lineage>
</organism>
<dbReference type="OMA" id="HENCLPG"/>
<dbReference type="AlphaFoldDB" id="E2BWF1"/>